<evidence type="ECO:0000256" key="7">
    <source>
        <dbReference type="SAM" id="Phobius"/>
    </source>
</evidence>
<keyword evidence="5 7" id="KW-0472">Membrane</keyword>
<dbReference type="AlphaFoldDB" id="A0A1G9GMI0"/>
<keyword evidence="3 7" id="KW-0812">Transmembrane</keyword>
<dbReference type="OrthoDB" id="4458428at2"/>
<keyword evidence="9" id="KW-1185">Reference proteome</keyword>
<dbReference type="Proteomes" id="UP000198683">
    <property type="component" value="Unassembled WGS sequence"/>
</dbReference>
<dbReference type="RefSeq" id="WP_143022146.1">
    <property type="nucleotide sequence ID" value="NZ_FNFB01000014.1"/>
</dbReference>
<proteinExistence type="predicted"/>
<comment type="subcellular location">
    <subcellularLocation>
        <location evidence="1">Cell membrane</location>
        <topology evidence="1">Multi-pass membrane protein</topology>
    </subcellularLocation>
</comment>
<evidence type="ECO:0000256" key="2">
    <source>
        <dbReference type="ARBA" id="ARBA00022475"/>
    </source>
</evidence>
<organism evidence="8 9">
    <name type="scientific">Nonomuraea maritima</name>
    <dbReference type="NCBI Taxonomy" id="683260"/>
    <lineage>
        <taxon>Bacteria</taxon>
        <taxon>Bacillati</taxon>
        <taxon>Actinomycetota</taxon>
        <taxon>Actinomycetes</taxon>
        <taxon>Streptosporangiales</taxon>
        <taxon>Streptosporangiaceae</taxon>
        <taxon>Nonomuraea</taxon>
    </lineage>
</organism>
<evidence type="ECO:0000256" key="4">
    <source>
        <dbReference type="ARBA" id="ARBA00022989"/>
    </source>
</evidence>
<feature type="transmembrane region" description="Helical" evidence="7">
    <location>
        <begin position="167"/>
        <end position="187"/>
    </location>
</feature>
<feature type="transmembrane region" description="Helical" evidence="7">
    <location>
        <begin position="98"/>
        <end position="131"/>
    </location>
</feature>
<keyword evidence="4 7" id="KW-1133">Transmembrane helix</keyword>
<name>A0A1G9GMI0_9ACTN</name>
<accession>A0A1G9GMI0</accession>
<evidence type="ECO:0000256" key="3">
    <source>
        <dbReference type="ARBA" id="ARBA00022692"/>
    </source>
</evidence>
<evidence type="ECO:0000256" key="6">
    <source>
        <dbReference type="SAM" id="Coils"/>
    </source>
</evidence>
<keyword evidence="6" id="KW-0175">Coiled coil</keyword>
<evidence type="ECO:0000256" key="1">
    <source>
        <dbReference type="ARBA" id="ARBA00004651"/>
    </source>
</evidence>
<evidence type="ECO:0000313" key="9">
    <source>
        <dbReference type="Proteomes" id="UP000198683"/>
    </source>
</evidence>
<dbReference type="Pfam" id="PF06081">
    <property type="entry name" value="ArAE_1"/>
    <property type="match status" value="1"/>
</dbReference>
<dbReference type="STRING" id="683260.SAMN05421874_114140"/>
<protein>
    <submittedName>
        <fullName evidence="8">Uncharacterized membrane protein YgaE, UPF0421/DUF939 family</fullName>
    </submittedName>
</protein>
<sequence>MDSDNNQARHAAAPPLERVASGTKATLRRMRTLGLERWLRTEREAFTQTIKMTGACLLAWWLAAYVLRVPLPVLAPIGVLLTMSVTAYGSLVRGAQQIGAVVVGVGAATVLIWLLGSNALTLAMMVAAGLVLTRLLNLPPQNVQVPVTGLLVFTLGHTYGLERLMDVLVGVGIGIAVNLLALPPRFVDKAAHELGNLSDELADLAQDMSTGLRDGWDGAMAAGWLFRARALERRLEHSEEAAETAADSLRLSPHRRRYAGRLHQVAEAATCLDHACNQLRHLARSLADLIAGERGLPGEHGANLPEPVADELAVLSRAFRSFSLLQYGCATKADLDDLRLTLRDGARTQEELAALLPRTGQIELRLLHGALLDDCARIRHELNPDTGPHKAAFPAL</sequence>
<dbReference type="InterPro" id="IPR010343">
    <property type="entry name" value="ArAE_1"/>
</dbReference>
<evidence type="ECO:0000313" key="8">
    <source>
        <dbReference type="EMBL" id="SDL01857.1"/>
    </source>
</evidence>
<dbReference type="EMBL" id="FNFB01000014">
    <property type="protein sequence ID" value="SDL01857.1"/>
    <property type="molecule type" value="Genomic_DNA"/>
</dbReference>
<evidence type="ECO:0000256" key="5">
    <source>
        <dbReference type="ARBA" id="ARBA00023136"/>
    </source>
</evidence>
<dbReference type="GO" id="GO:0005886">
    <property type="term" value="C:plasma membrane"/>
    <property type="evidence" value="ECO:0007669"/>
    <property type="project" value="UniProtKB-SubCell"/>
</dbReference>
<feature type="coiled-coil region" evidence="6">
    <location>
        <begin position="187"/>
        <end position="248"/>
    </location>
</feature>
<keyword evidence="2" id="KW-1003">Cell membrane</keyword>
<gene>
    <name evidence="8" type="ORF">SAMN05421874_114140</name>
</gene>
<reference evidence="8 9" key="1">
    <citation type="submission" date="2016-10" db="EMBL/GenBank/DDBJ databases">
        <authorList>
            <person name="de Groot N.N."/>
        </authorList>
    </citation>
    <scope>NUCLEOTIDE SEQUENCE [LARGE SCALE GENOMIC DNA]</scope>
    <source>
        <strain evidence="8 9">CGMCC 4.5681</strain>
    </source>
</reference>